<dbReference type="InterPro" id="IPR006722">
    <property type="entry name" value="Sedlin"/>
</dbReference>
<dbReference type="EMBL" id="BTFZ01000020">
    <property type="protein sequence ID" value="GMM39011.1"/>
    <property type="molecule type" value="Genomic_DNA"/>
</dbReference>
<dbReference type="RefSeq" id="XP_064856006.1">
    <property type="nucleotide sequence ID" value="XM_064999934.1"/>
</dbReference>
<accession>A0AAV5QWA9</accession>
<evidence type="ECO:0000313" key="2">
    <source>
        <dbReference type="Proteomes" id="UP001360560"/>
    </source>
</evidence>
<organism evidence="1 2">
    <name type="scientific">Saccharomycopsis crataegensis</name>
    <dbReference type="NCBI Taxonomy" id="43959"/>
    <lineage>
        <taxon>Eukaryota</taxon>
        <taxon>Fungi</taxon>
        <taxon>Dikarya</taxon>
        <taxon>Ascomycota</taxon>
        <taxon>Saccharomycotina</taxon>
        <taxon>Saccharomycetes</taxon>
        <taxon>Saccharomycopsidaceae</taxon>
        <taxon>Saccharomycopsis</taxon>
    </lineage>
</organism>
<reference evidence="1 2" key="1">
    <citation type="journal article" date="2023" name="Elife">
        <title>Identification of key yeast species and microbe-microbe interactions impacting larval growth of Drosophila in the wild.</title>
        <authorList>
            <person name="Mure A."/>
            <person name="Sugiura Y."/>
            <person name="Maeda R."/>
            <person name="Honda K."/>
            <person name="Sakurai N."/>
            <person name="Takahashi Y."/>
            <person name="Watada M."/>
            <person name="Katoh T."/>
            <person name="Gotoh A."/>
            <person name="Gotoh Y."/>
            <person name="Taniguchi I."/>
            <person name="Nakamura K."/>
            <person name="Hayashi T."/>
            <person name="Katayama T."/>
            <person name="Uemura T."/>
            <person name="Hattori Y."/>
        </authorList>
    </citation>
    <scope>NUCLEOTIDE SEQUENCE [LARGE SCALE GENOMIC DNA]</scope>
    <source>
        <strain evidence="1 2">SC-9</strain>
    </source>
</reference>
<comment type="caution">
    <text evidence="1">The sequence shown here is derived from an EMBL/GenBank/DDBJ whole genome shotgun (WGS) entry which is preliminary data.</text>
</comment>
<dbReference type="GO" id="GO:0005737">
    <property type="term" value="C:cytoplasm"/>
    <property type="evidence" value="ECO:0007669"/>
    <property type="project" value="GOC"/>
</dbReference>
<dbReference type="SUPFAM" id="SSF64356">
    <property type="entry name" value="SNARE-like"/>
    <property type="match status" value="1"/>
</dbReference>
<protein>
    <submittedName>
        <fullName evidence="1">TRAPP subunit</fullName>
    </submittedName>
</protein>
<evidence type="ECO:0000313" key="1">
    <source>
        <dbReference type="EMBL" id="GMM39011.1"/>
    </source>
</evidence>
<sequence>MSYYLALIGTQDNPVYEAEFGTFKQGGDGSSKFSTEMRELNPFIIHSSLDIVEDLQWVKNSMYLKVIDNFYGYYISAYVSPTNVKFLLLHEVKSEESIKQFFFELNDLYVKTLLNPFYNVNNVIKSTSFDLKVKGLAKKYL</sequence>
<dbReference type="GeneID" id="90076999"/>
<dbReference type="Gene3D" id="3.30.450.70">
    <property type="match status" value="1"/>
</dbReference>
<dbReference type="GO" id="GO:0006888">
    <property type="term" value="P:endoplasmic reticulum to Golgi vesicle-mediated transport"/>
    <property type="evidence" value="ECO:0007669"/>
    <property type="project" value="InterPro"/>
</dbReference>
<gene>
    <name evidence="1" type="ORF">DASC09_063500</name>
</gene>
<name>A0AAV5QWA9_9ASCO</name>
<keyword evidence="2" id="KW-1185">Reference proteome</keyword>
<proteinExistence type="predicted"/>
<dbReference type="Proteomes" id="UP001360560">
    <property type="component" value="Unassembled WGS sequence"/>
</dbReference>
<dbReference type="PANTHER" id="PTHR12403">
    <property type="entry name" value="TRAFFICKING PROTEIN PARTICLE COMPLEX SUBUNIT 2"/>
    <property type="match status" value="1"/>
</dbReference>
<dbReference type="CDD" id="cd14825">
    <property type="entry name" value="TRAPPC2_sedlin"/>
    <property type="match status" value="1"/>
</dbReference>
<dbReference type="InterPro" id="IPR011012">
    <property type="entry name" value="Longin-like_dom_sf"/>
</dbReference>
<dbReference type="Pfam" id="PF04628">
    <property type="entry name" value="Sedlin_N"/>
    <property type="match status" value="1"/>
</dbReference>
<dbReference type="AlphaFoldDB" id="A0AAV5QWA9"/>